<feature type="transmembrane region" description="Helical" evidence="7">
    <location>
        <begin position="199"/>
        <end position="216"/>
    </location>
</feature>
<comment type="function">
    <text evidence="7">Catalyzes the transfer of the diacylglyceryl group from phosphatidylglycerol to the sulfhydryl group of the N-terminal cysteine of a prolipoprotein, the first step in the formation of mature lipoproteins.</text>
</comment>
<dbReference type="NCBIfam" id="TIGR00544">
    <property type="entry name" value="lgt"/>
    <property type="match status" value="1"/>
</dbReference>
<dbReference type="Pfam" id="PF01790">
    <property type="entry name" value="LGT"/>
    <property type="match status" value="1"/>
</dbReference>
<keyword evidence="4 7" id="KW-0812">Transmembrane</keyword>
<dbReference type="EC" id="2.5.1.145" evidence="7"/>
<evidence type="ECO:0000256" key="3">
    <source>
        <dbReference type="ARBA" id="ARBA00022679"/>
    </source>
</evidence>
<proteinExistence type="inferred from homology"/>
<comment type="similarity">
    <text evidence="1 7">Belongs to the Lgt family.</text>
</comment>
<evidence type="ECO:0000256" key="5">
    <source>
        <dbReference type="ARBA" id="ARBA00022989"/>
    </source>
</evidence>
<gene>
    <name evidence="7" type="primary">lgt</name>
    <name evidence="8" type="ORF">CFE62_005735</name>
</gene>
<accession>A0A370CGW5</accession>
<evidence type="ECO:0000256" key="6">
    <source>
        <dbReference type="ARBA" id="ARBA00023136"/>
    </source>
</evidence>
<organism evidence="8 9">
    <name type="scientific">Candidatus Aquirickettsiella gammari</name>
    <dbReference type="NCBI Taxonomy" id="2016198"/>
    <lineage>
        <taxon>Bacteria</taxon>
        <taxon>Pseudomonadati</taxon>
        <taxon>Pseudomonadota</taxon>
        <taxon>Gammaproteobacteria</taxon>
        <taxon>Legionellales</taxon>
        <taxon>Coxiellaceae</taxon>
        <taxon>Candidatus Aquirickettsiella</taxon>
    </lineage>
</organism>
<feature type="transmembrane region" description="Helical" evidence="7">
    <location>
        <begin position="57"/>
        <end position="76"/>
    </location>
</feature>
<comment type="subcellular location">
    <subcellularLocation>
        <location evidence="7">Cell membrane</location>
        <topology evidence="7">Multi-pass membrane protein</topology>
    </subcellularLocation>
</comment>
<reference evidence="8 9" key="2">
    <citation type="journal article" date="2018" name="J. Invertebr. Pathol.">
        <title>'Candidatus Aquirickettsiella gammari' (Gammaproteobacteria: Legionellales: Coxiellaceae): A bacterial pathogen of the freshwater crustacean Gammarus fossarum (Malacostraca: Amphipoda).</title>
        <authorList>
            <person name="Bojko J."/>
            <person name="Dunn A.M."/>
            <person name="Stebbing P.D."/>
            <person name="van Aerle R."/>
            <person name="Bacela-Spychalska K."/>
            <person name="Bean T.P."/>
            <person name="Urrutia A."/>
            <person name="Stentiford G.D."/>
        </authorList>
    </citation>
    <scope>NUCLEOTIDE SEQUENCE [LARGE SCALE GENOMIC DNA]</scope>
    <source>
        <strain evidence="8">RA15029</strain>
    </source>
</reference>
<keyword evidence="2 7" id="KW-1003">Cell membrane</keyword>
<protein>
    <recommendedName>
        <fullName evidence="7">Phosphatidylglycerol--prolipoprotein diacylglyceryl transferase</fullName>
        <ecNumber evidence="7">2.5.1.145</ecNumber>
    </recommendedName>
</protein>
<comment type="catalytic activity">
    <reaction evidence="7">
        <text>L-cysteinyl-[prolipoprotein] + a 1,2-diacyl-sn-glycero-3-phospho-(1'-sn-glycerol) = an S-1,2-diacyl-sn-glyceryl-L-cysteinyl-[prolipoprotein] + sn-glycerol 1-phosphate + H(+)</text>
        <dbReference type="Rhea" id="RHEA:56712"/>
        <dbReference type="Rhea" id="RHEA-COMP:14679"/>
        <dbReference type="Rhea" id="RHEA-COMP:14680"/>
        <dbReference type="ChEBI" id="CHEBI:15378"/>
        <dbReference type="ChEBI" id="CHEBI:29950"/>
        <dbReference type="ChEBI" id="CHEBI:57685"/>
        <dbReference type="ChEBI" id="CHEBI:64716"/>
        <dbReference type="ChEBI" id="CHEBI:140658"/>
        <dbReference type="EC" id="2.5.1.145"/>
    </reaction>
</comment>
<dbReference type="GO" id="GO:0008961">
    <property type="term" value="F:phosphatidylglycerol-prolipoprotein diacylglyceryl transferase activity"/>
    <property type="evidence" value="ECO:0007669"/>
    <property type="project" value="UniProtKB-UniRule"/>
</dbReference>
<dbReference type="InterPro" id="IPR001640">
    <property type="entry name" value="Lgt"/>
</dbReference>
<evidence type="ECO:0000313" key="8">
    <source>
        <dbReference type="EMBL" id="RDH40083.1"/>
    </source>
</evidence>
<feature type="transmembrane region" description="Helical" evidence="7">
    <location>
        <begin position="20"/>
        <end position="37"/>
    </location>
</feature>
<feature type="transmembrane region" description="Helical" evidence="7">
    <location>
        <begin position="228"/>
        <end position="253"/>
    </location>
</feature>
<dbReference type="Proteomes" id="UP000226429">
    <property type="component" value="Unassembled WGS sequence"/>
</dbReference>
<feature type="transmembrane region" description="Helical" evidence="7">
    <location>
        <begin position="88"/>
        <end position="111"/>
    </location>
</feature>
<comment type="caution">
    <text evidence="8">The sequence shown here is derived from an EMBL/GenBank/DDBJ whole genome shotgun (WGS) entry which is preliminary data.</text>
</comment>
<keyword evidence="3 7" id="KW-0808">Transferase</keyword>
<name>A0A370CGW5_9COXI</name>
<evidence type="ECO:0000313" key="9">
    <source>
        <dbReference type="Proteomes" id="UP000226429"/>
    </source>
</evidence>
<evidence type="ECO:0000256" key="2">
    <source>
        <dbReference type="ARBA" id="ARBA00022475"/>
    </source>
</evidence>
<dbReference type="AlphaFoldDB" id="A0A370CGW5"/>
<comment type="pathway">
    <text evidence="7">Protein modification; lipoprotein biosynthesis (diacylglyceryl transfer).</text>
</comment>
<evidence type="ECO:0000256" key="1">
    <source>
        <dbReference type="ARBA" id="ARBA00007150"/>
    </source>
</evidence>
<reference evidence="8 9" key="1">
    <citation type="journal article" date="2017" name="Int. J. Syst. Evol. Microbiol.">
        <title>Aquarickettsiella crustaci n. gen. n. sp. (Gammaproteobacteria: Legionellales: Coxiellaceae); a bacterial pathogen of the freshwater crustacean: Gammarus fossarum (Malacostraca: Amphipoda).</title>
        <authorList>
            <person name="Bojko J."/>
            <person name="Dunn A.M."/>
            <person name="Stebbing P.D."/>
            <person name="Van Aerle R."/>
            <person name="Bacela-Spychalska K."/>
            <person name="Bean T.P."/>
            <person name="Stentiford G.D."/>
        </authorList>
    </citation>
    <scope>NUCLEOTIDE SEQUENCE [LARGE SCALE GENOMIC DNA]</scope>
    <source>
        <strain evidence="8">RA15029</strain>
    </source>
</reference>
<keyword evidence="5 7" id="KW-1133">Transmembrane helix</keyword>
<keyword evidence="9" id="KW-1185">Reference proteome</keyword>
<dbReference type="HAMAP" id="MF_01147">
    <property type="entry name" value="Lgt"/>
    <property type="match status" value="1"/>
</dbReference>
<keyword evidence="6 7" id="KW-0472">Membrane</keyword>
<dbReference type="PANTHER" id="PTHR30589">
    <property type="entry name" value="PROLIPOPROTEIN DIACYLGLYCERYL TRANSFERASE"/>
    <property type="match status" value="1"/>
</dbReference>
<dbReference type="PANTHER" id="PTHR30589:SF0">
    <property type="entry name" value="PHOSPHATIDYLGLYCEROL--PROLIPOPROTEIN DIACYLGLYCERYL TRANSFERASE"/>
    <property type="match status" value="1"/>
</dbReference>
<dbReference type="GO" id="GO:0042158">
    <property type="term" value="P:lipoprotein biosynthetic process"/>
    <property type="evidence" value="ECO:0007669"/>
    <property type="project" value="UniProtKB-UniRule"/>
</dbReference>
<feature type="binding site" evidence="7">
    <location>
        <position position="139"/>
    </location>
    <ligand>
        <name>a 1,2-diacyl-sn-glycero-3-phospho-(1'-sn-glycerol)</name>
        <dbReference type="ChEBI" id="CHEBI:64716"/>
    </ligand>
</feature>
<feature type="transmembrane region" description="Helical" evidence="7">
    <location>
        <begin position="118"/>
        <end position="140"/>
    </location>
</feature>
<dbReference type="PROSITE" id="PS01311">
    <property type="entry name" value="LGT"/>
    <property type="match status" value="1"/>
</dbReference>
<evidence type="ECO:0000256" key="7">
    <source>
        <dbReference type="HAMAP-Rule" id="MF_01147"/>
    </source>
</evidence>
<dbReference type="UniPathway" id="UPA00664"/>
<feature type="transmembrane region" description="Helical" evidence="7">
    <location>
        <begin position="174"/>
        <end position="192"/>
    </location>
</feature>
<dbReference type="EMBL" id="NMOS02000017">
    <property type="protein sequence ID" value="RDH40083.1"/>
    <property type="molecule type" value="Genomic_DNA"/>
</dbReference>
<sequence length="261" mass="29519">MLLYPSINPIAFNVGPLKVHWYGLMYALGFIGAWLLANYRAKKPNSAWTTDQVSDLLFYAALGVILGGRIGYMLFYDLANFLAQPWTIIQIWQGGMSFHGGLLGVLLALYVYSRKTGIAFFAITDFVAPLVPIGLATGRIGNFINGELWGRISHAPWAMVFPHAGGLPRHPSQLYEFFFEGVVLFVILWIYSSQPRPRMAVSAWFAILYGTFRFILEFFRQPDAQLGYLAWNWLTMGQLLSMPLIIVGVVLLYKAQENHRK</sequence>
<dbReference type="GO" id="GO:0005886">
    <property type="term" value="C:plasma membrane"/>
    <property type="evidence" value="ECO:0007669"/>
    <property type="project" value="UniProtKB-SubCell"/>
</dbReference>
<evidence type="ECO:0000256" key="4">
    <source>
        <dbReference type="ARBA" id="ARBA00022692"/>
    </source>
</evidence>